<gene>
    <name evidence="3" type="ORF">Atai01_41020</name>
</gene>
<evidence type="ECO:0000256" key="2">
    <source>
        <dbReference type="SAM" id="Phobius"/>
    </source>
</evidence>
<accession>A0A9W6R2V0</accession>
<dbReference type="Proteomes" id="UP001165136">
    <property type="component" value="Unassembled WGS sequence"/>
</dbReference>
<comment type="caution">
    <text evidence="3">The sequence shown here is derived from an EMBL/GenBank/DDBJ whole genome shotgun (WGS) entry which is preliminary data.</text>
</comment>
<keyword evidence="2" id="KW-0472">Membrane</keyword>
<keyword evidence="4" id="KW-1185">Reference proteome</keyword>
<name>A0A9W6R2V0_9PSEU</name>
<reference evidence="3" key="1">
    <citation type="submission" date="2023-03" db="EMBL/GenBank/DDBJ databases">
        <title>Amycolatopsis taiwanensis NBRC 103393.</title>
        <authorList>
            <person name="Ichikawa N."/>
            <person name="Sato H."/>
            <person name="Tonouchi N."/>
        </authorList>
    </citation>
    <scope>NUCLEOTIDE SEQUENCE</scope>
    <source>
        <strain evidence="3">NBRC 103393</strain>
    </source>
</reference>
<protein>
    <submittedName>
        <fullName evidence="3">Uncharacterized protein</fullName>
    </submittedName>
</protein>
<evidence type="ECO:0000313" key="4">
    <source>
        <dbReference type="Proteomes" id="UP001165136"/>
    </source>
</evidence>
<evidence type="ECO:0000313" key="3">
    <source>
        <dbReference type="EMBL" id="GLY67483.1"/>
    </source>
</evidence>
<keyword evidence="2" id="KW-0812">Transmembrane</keyword>
<dbReference type="AlphaFoldDB" id="A0A9W6R2V0"/>
<proteinExistence type="predicted"/>
<dbReference type="EMBL" id="BSTI01000008">
    <property type="protein sequence ID" value="GLY67483.1"/>
    <property type="molecule type" value="Genomic_DNA"/>
</dbReference>
<feature type="region of interest" description="Disordered" evidence="1">
    <location>
        <begin position="101"/>
        <end position="148"/>
    </location>
</feature>
<keyword evidence="2" id="KW-1133">Transmembrane helix</keyword>
<evidence type="ECO:0000256" key="1">
    <source>
        <dbReference type="SAM" id="MobiDB-lite"/>
    </source>
</evidence>
<organism evidence="3 4">
    <name type="scientific">Amycolatopsis taiwanensis</name>
    <dbReference type="NCBI Taxonomy" id="342230"/>
    <lineage>
        <taxon>Bacteria</taxon>
        <taxon>Bacillati</taxon>
        <taxon>Actinomycetota</taxon>
        <taxon>Actinomycetes</taxon>
        <taxon>Pseudonocardiales</taxon>
        <taxon>Pseudonocardiaceae</taxon>
        <taxon>Amycolatopsis</taxon>
    </lineage>
</organism>
<feature type="transmembrane region" description="Helical" evidence="2">
    <location>
        <begin position="232"/>
        <end position="255"/>
    </location>
</feature>
<sequence>MLAGSITLAVPTGTAYADTISAKCGDTVTAKPGDKISTPFGLQTVIDGITSLVGGLLNGLCKITVNIVDTTVAPVVGQPTADTINGAVSSTTDNVTKTISGAGDALAGGSTPPAQGKPSPGGDTPVAGKPQTGPAATIPGPNSPVVGQDPVSLPVLPFESTGYAPARDYSDLPYAPAALWSPSPGIRYGDGIPGYAPESTTLGVDQSPGKIVQNTGRAQALAGAPAQDRFPLGVPALAAVIALSAVAAALTRTWVQRNAH</sequence>